<keyword evidence="2" id="KW-1185">Reference proteome</keyword>
<dbReference type="InterPro" id="IPR051678">
    <property type="entry name" value="AGP_Transferase"/>
</dbReference>
<name>A0A6A5UYY9_9PLEO</name>
<protein>
    <recommendedName>
        <fullName evidence="3">Aminoglycoside phosphotransferase domain-containing protein</fullName>
    </recommendedName>
</protein>
<sequence>MFRGHNKCKEIVVSSQRTGSPSGEFYRYLKGSFNLSLVIKFNDDGAKGVIRFPKPGHTATHLRDEKTTIPVLRVSSWGLTVDSPQRLGPFIIMDFVEGTTLTTLLKQPTETEQDEVILATDVDDEKLDYVYEQLADYMLQLSRLNFPKIGALAKDPTANKWIVSERPLTYNMNELVTVVSKYSTSGWPTAPFASARHFLASLADEHLVHLEAQRNLANSPSDAKRRFVARQNFKKLPTNMLADPKTLRITAVLDWEFTNAMPAQFAYDPPWWLLLLGPDMWLENYLMEKFMVRYEPRLEQFLRALERVEARATQDGDSNGSLLSARMRESWKTKRFWFDYGIRKGFEVTGEERLDDELSEQMEKLVIRKMDQLKAYDAECKARFS</sequence>
<dbReference type="PANTHER" id="PTHR21310">
    <property type="entry name" value="AMINOGLYCOSIDE PHOSPHOTRANSFERASE-RELATED-RELATED"/>
    <property type="match status" value="1"/>
</dbReference>
<dbReference type="SUPFAM" id="SSF56112">
    <property type="entry name" value="Protein kinase-like (PK-like)"/>
    <property type="match status" value="1"/>
</dbReference>
<dbReference type="EMBL" id="ML976701">
    <property type="protein sequence ID" value="KAF1970383.1"/>
    <property type="molecule type" value="Genomic_DNA"/>
</dbReference>
<dbReference type="AlphaFoldDB" id="A0A6A5UYY9"/>
<evidence type="ECO:0000313" key="1">
    <source>
        <dbReference type="EMBL" id="KAF1970383.1"/>
    </source>
</evidence>
<organism evidence="1 2">
    <name type="scientific">Bimuria novae-zelandiae CBS 107.79</name>
    <dbReference type="NCBI Taxonomy" id="1447943"/>
    <lineage>
        <taxon>Eukaryota</taxon>
        <taxon>Fungi</taxon>
        <taxon>Dikarya</taxon>
        <taxon>Ascomycota</taxon>
        <taxon>Pezizomycotina</taxon>
        <taxon>Dothideomycetes</taxon>
        <taxon>Pleosporomycetidae</taxon>
        <taxon>Pleosporales</taxon>
        <taxon>Massarineae</taxon>
        <taxon>Didymosphaeriaceae</taxon>
        <taxon>Bimuria</taxon>
    </lineage>
</organism>
<evidence type="ECO:0000313" key="2">
    <source>
        <dbReference type="Proteomes" id="UP000800036"/>
    </source>
</evidence>
<dbReference type="Proteomes" id="UP000800036">
    <property type="component" value="Unassembled WGS sequence"/>
</dbReference>
<dbReference type="PANTHER" id="PTHR21310:SF37">
    <property type="entry name" value="AMINOGLYCOSIDE PHOSPHOTRANSFERASE DOMAIN-CONTAINING PROTEIN"/>
    <property type="match status" value="1"/>
</dbReference>
<accession>A0A6A5UYY9</accession>
<dbReference type="OrthoDB" id="5412996at2759"/>
<proteinExistence type="predicted"/>
<reference evidence="1" key="1">
    <citation type="journal article" date="2020" name="Stud. Mycol.">
        <title>101 Dothideomycetes genomes: a test case for predicting lifestyles and emergence of pathogens.</title>
        <authorList>
            <person name="Haridas S."/>
            <person name="Albert R."/>
            <person name="Binder M."/>
            <person name="Bloem J."/>
            <person name="Labutti K."/>
            <person name="Salamov A."/>
            <person name="Andreopoulos B."/>
            <person name="Baker S."/>
            <person name="Barry K."/>
            <person name="Bills G."/>
            <person name="Bluhm B."/>
            <person name="Cannon C."/>
            <person name="Castanera R."/>
            <person name="Culley D."/>
            <person name="Daum C."/>
            <person name="Ezra D."/>
            <person name="Gonzalez J."/>
            <person name="Henrissat B."/>
            <person name="Kuo A."/>
            <person name="Liang C."/>
            <person name="Lipzen A."/>
            <person name="Lutzoni F."/>
            <person name="Magnuson J."/>
            <person name="Mondo S."/>
            <person name="Nolan M."/>
            <person name="Ohm R."/>
            <person name="Pangilinan J."/>
            <person name="Park H.-J."/>
            <person name="Ramirez L."/>
            <person name="Alfaro M."/>
            <person name="Sun H."/>
            <person name="Tritt A."/>
            <person name="Yoshinaga Y."/>
            <person name="Zwiers L.-H."/>
            <person name="Turgeon B."/>
            <person name="Goodwin S."/>
            <person name="Spatafora J."/>
            <person name="Crous P."/>
            <person name="Grigoriev I."/>
        </authorList>
    </citation>
    <scope>NUCLEOTIDE SEQUENCE</scope>
    <source>
        <strain evidence="1">CBS 107.79</strain>
    </source>
</reference>
<dbReference type="InterPro" id="IPR011009">
    <property type="entry name" value="Kinase-like_dom_sf"/>
</dbReference>
<gene>
    <name evidence="1" type="ORF">BU23DRAFT_649967</name>
</gene>
<evidence type="ECO:0008006" key="3">
    <source>
        <dbReference type="Google" id="ProtNLM"/>
    </source>
</evidence>